<dbReference type="PANTHER" id="PTHR31527:SF0">
    <property type="entry name" value="RE64534P"/>
    <property type="match status" value="1"/>
</dbReference>
<proteinExistence type="predicted"/>
<dbReference type="InterPro" id="IPR017791">
    <property type="entry name" value="UAAP2"/>
</dbReference>
<gene>
    <name evidence="2" type="ORF">AA20_12445</name>
</gene>
<evidence type="ECO:0000313" key="2">
    <source>
        <dbReference type="EMBL" id="KLD96162.1"/>
    </source>
</evidence>
<name>A0A0G9JW69_9BACT</name>
<evidence type="ECO:0000259" key="1">
    <source>
        <dbReference type="Pfam" id="PF09347"/>
    </source>
</evidence>
<dbReference type="Pfam" id="PF09347">
    <property type="entry name" value="DUF1989"/>
    <property type="match status" value="1"/>
</dbReference>
<dbReference type="InterPro" id="IPR018959">
    <property type="entry name" value="DUF1989"/>
</dbReference>
<feature type="domain" description="DUF1989" evidence="1">
    <location>
        <begin position="13"/>
        <end position="178"/>
    </location>
</feature>
<dbReference type="RefSeq" id="WP_046997455.1">
    <property type="nucleotide sequence ID" value="NZ_JAIQ01000172.1"/>
</dbReference>
<comment type="caution">
    <text evidence="2">The sequence shown here is derived from an EMBL/GenBank/DDBJ whole genome shotgun (WGS) entry which is preliminary data.</text>
</comment>
<dbReference type="PANTHER" id="PTHR31527">
    <property type="entry name" value="RE64534P"/>
    <property type="match status" value="1"/>
</dbReference>
<sequence length="206" mass="22969">MSKDTKNAIYNEKLPSGLPWAGVIKKGQTFRIVDLEGCQAVDTLFYNNDNLNDRYSANDTIREQGSIFITTGTKLISTDDNVLMEIVEDTCGNHDTLGGHCSAESNSVRFGLDKKYMHSCRDNYLTITAQLEMSPKDITNNINFFMNVPVEENGHLAIVDGISKPGDYVEMVAHMDTLVLISNCPQLNNPCNGYNPTPIQLIIWDK</sequence>
<organism evidence="2 3">
    <name type="scientific">Aliarcobacter butzleri L348</name>
    <dbReference type="NCBI Taxonomy" id="1447256"/>
    <lineage>
        <taxon>Bacteria</taxon>
        <taxon>Pseudomonadati</taxon>
        <taxon>Campylobacterota</taxon>
        <taxon>Epsilonproteobacteria</taxon>
        <taxon>Campylobacterales</taxon>
        <taxon>Arcobacteraceae</taxon>
        <taxon>Aliarcobacter</taxon>
    </lineage>
</organism>
<dbReference type="Proteomes" id="UP000035514">
    <property type="component" value="Unassembled WGS sequence"/>
</dbReference>
<accession>A0A0G9JW69</accession>
<dbReference type="AlphaFoldDB" id="A0A0G9JW69"/>
<evidence type="ECO:0000313" key="3">
    <source>
        <dbReference type="Proteomes" id="UP000035514"/>
    </source>
</evidence>
<reference evidence="2 3" key="1">
    <citation type="submission" date="2014-01" db="EMBL/GenBank/DDBJ databases">
        <title>Development of a Comparative Genomic Fingerprinting Assay for High Resolution Genotyping of Arcobacter butzleri.</title>
        <authorList>
            <person name="Webb A.L."/>
            <person name="Inglis G.D."/>
            <person name="Kruczkiewicz P."/>
            <person name="Selinger L.B."/>
            <person name="Taboada E.N."/>
        </authorList>
    </citation>
    <scope>NUCLEOTIDE SEQUENCE [LARGE SCALE GENOMIC DNA]</scope>
    <source>
        <strain evidence="2 3">L348</strain>
    </source>
</reference>
<dbReference type="EMBL" id="JAIQ01000172">
    <property type="protein sequence ID" value="KLD96162.1"/>
    <property type="molecule type" value="Genomic_DNA"/>
</dbReference>
<dbReference type="PATRIC" id="fig|1447256.3.peg.2439"/>
<protein>
    <submittedName>
        <fullName evidence="2">Urea carboxylase</fullName>
    </submittedName>
</protein>
<dbReference type="NCBIfam" id="TIGR03424">
    <property type="entry name" value="urea_degr_1"/>
    <property type="match status" value="1"/>
</dbReference>